<feature type="region of interest" description="Disordered" evidence="1">
    <location>
        <begin position="134"/>
        <end position="184"/>
    </location>
</feature>
<reference evidence="2 3" key="1">
    <citation type="submission" date="2015-04" db="EMBL/GenBank/DDBJ databases">
        <authorList>
            <person name="Syromyatnikov M.Y."/>
            <person name="Popov V.N."/>
        </authorList>
    </citation>
    <scope>NUCLEOTIDE SEQUENCE [LARGE SCALE GENOMIC DNA]</scope>
</reference>
<dbReference type="STRING" id="568069.A0A1J1HP97"/>
<feature type="compositionally biased region" description="Basic and acidic residues" evidence="1">
    <location>
        <begin position="36"/>
        <end position="58"/>
    </location>
</feature>
<dbReference type="PANTHER" id="PTHR28366">
    <property type="entry name" value="CHROMOSOME 1 OPEN READING FRAME 131"/>
    <property type="match status" value="1"/>
</dbReference>
<feature type="region of interest" description="Disordered" evidence="1">
    <location>
        <begin position="30"/>
        <end position="69"/>
    </location>
</feature>
<protein>
    <submittedName>
        <fullName evidence="2">CLUMA_CG003112, isoform A</fullName>
    </submittedName>
</protein>
<dbReference type="PANTHER" id="PTHR28366:SF1">
    <property type="entry name" value="CHROMOSOME 1 OPEN READING FRAME 131"/>
    <property type="match status" value="1"/>
</dbReference>
<sequence>MIQTKASIAKQIKADSDFKVIKFDGLKSSLPKSKFKMPEENKSESEDSEFERIFGDGPKKKKTKRNKKEVTLESARREIINFGISGSSASEKLDLNQQLAIKLGAKPPKKPARNYKEILEEKRNLKEKEKTINRRTIFGTSASLQYRNQKRKPSQKNDGLLKRYGKVEKEKPETSGKSYRKRKR</sequence>
<dbReference type="InterPro" id="IPR027973">
    <property type="entry name" value="FSAF1-like"/>
</dbReference>
<accession>A0A1J1HP97</accession>
<dbReference type="EMBL" id="CVRI01000012">
    <property type="protein sequence ID" value="CRK89354.1"/>
    <property type="molecule type" value="Genomic_DNA"/>
</dbReference>
<dbReference type="AlphaFoldDB" id="A0A1J1HP97"/>
<proteinExistence type="predicted"/>
<evidence type="ECO:0000313" key="2">
    <source>
        <dbReference type="EMBL" id="CRK89354.1"/>
    </source>
</evidence>
<evidence type="ECO:0000256" key="1">
    <source>
        <dbReference type="SAM" id="MobiDB-lite"/>
    </source>
</evidence>
<dbReference type="OrthoDB" id="10067479at2759"/>
<feature type="compositionally biased region" description="Basic and acidic residues" evidence="1">
    <location>
        <begin position="159"/>
        <end position="174"/>
    </location>
</feature>
<name>A0A1J1HP97_9DIPT</name>
<keyword evidence="3" id="KW-1185">Reference proteome</keyword>
<evidence type="ECO:0000313" key="3">
    <source>
        <dbReference type="Proteomes" id="UP000183832"/>
    </source>
</evidence>
<gene>
    <name evidence="2" type="ORF">CLUMA_CG003112</name>
</gene>
<dbReference type="Pfam" id="PF15375">
    <property type="entry name" value="FSAF1"/>
    <property type="match status" value="1"/>
</dbReference>
<organism evidence="2 3">
    <name type="scientific">Clunio marinus</name>
    <dbReference type="NCBI Taxonomy" id="568069"/>
    <lineage>
        <taxon>Eukaryota</taxon>
        <taxon>Metazoa</taxon>
        <taxon>Ecdysozoa</taxon>
        <taxon>Arthropoda</taxon>
        <taxon>Hexapoda</taxon>
        <taxon>Insecta</taxon>
        <taxon>Pterygota</taxon>
        <taxon>Neoptera</taxon>
        <taxon>Endopterygota</taxon>
        <taxon>Diptera</taxon>
        <taxon>Nematocera</taxon>
        <taxon>Chironomoidea</taxon>
        <taxon>Chironomidae</taxon>
        <taxon>Clunio</taxon>
    </lineage>
</organism>
<dbReference type="InterPro" id="IPR052852">
    <property type="entry name" value="SSU_Processome_Comp"/>
</dbReference>
<dbReference type="Proteomes" id="UP000183832">
    <property type="component" value="Unassembled WGS sequence"/>
</dbReference>
<feature type="compositionally biased region" description="Polar residues" evidence="1">
    <location>
        <begin position="138"/>
        <end position="147"/>
    </location>
</feature>